<name>A0A8C9PZT3_SPEDA</name>
<evidence type="ECO:0000313" key="2">
    <source>
        <dbReference type="Ensembl" id="ENSSDAP00000015437.1"/>
    </source>
</evidence>
<dbReference type="AlphaFoldDB" id="A0A8C9PZT3"/>
<proteinExistence type="predicted"/>
<dbReference type="Proteomes" id="UP000694422">
    <property type="component" value="Unplaced"/>
</dbReference>
<evidence type="ECO:0000256" key="1">
    <source>
        <dbReference type="SAM" id="MobiDB-lite"/>
    </source>
</evidence>
<organism evidence="2 3">
    <name type="scientific">Spermophilus dauricus</name>
    <name type="common">Daurian ground squirrel</name>
    <dbReference type="NCBI Taxonomy" id="99837"/>
    <lineage>
        <taxon>Eukaryota</taxon>
        <taxon>Metazoa</taxon>
        <taxon>Chordata</taxon>
        <taxon>Craniata</taxon>
        <taxon>Vertebrata</taxon>
        <taxon>Euteleostomi</taxon>
        <taxon>Mammalia</taxon>
        <taxon>Eutheria</taxon>
        <taxon>Euarchontoglires</taxon>
        <taxon>Glires</taxon>
        <taxon>Rodentia</taxon>
        <taxon>Sciuromorpha</taxon>
        <taxon>Sciuridae</taxon>
        <taxon>Xerinae</taxon>
        <taxon>Marmotini</taxon>
        <taxon>Spermophilus</taxon>
    </lineage>
</organism>
<sequence length="120" mass="13136">MSKDLVKERVSEGAGFYITMFIILVKDKIRKGDVTMSPVSVQHVLQCQGRGPQAGGSHMCSSSKFEQPVSISSSYNWDQAKFCCMVSKGLLITQQGRTSETGTHMGKSDYPLPQAGDRLC</sequence>
<reference evidence="2" key="2">
    <citation type="submission" date="2025-09" db="UniProtKB">
        <authorList>
            <consortium name="Ensembl"/>
        </authorList>
    </citation>
    <scope>IDENTIFICATION</scope>
</reference>
<keyword evidence="3" id="KW-1185">Reference proteome</keyword>
<protein>
    <submittedName>
        <fullName evidence="2">Uncharacterized protein</fullName>
    </submittedName>
</protein>
<dbReference type="Ensembl" id="ENSSDAT00000017511.1">
    <property type="protein sequence ID" value="ENSSDAP00000015437.1"/>
    <property type="gene ID" value="ENSSDAG00000013925.1"/>
</dbReference>
<reference evidence="2" key="1">
    <citation type="submission" date="2025-08" db="UniProtKB">
        <authorList>
            <consortium name="Ensembl"/>
        </authorList>
    </citation>
    <scope>IDENTIFICATION</scope>
</reference>
<evidence type="ECO:0000313" key="3">
    <source>
        <dbReference type="Proteomes" id="UP000694422"/>
    </source>
</evidence>
<accession>A0A8C9PZT3</accession>
<feature type="region of interest" description="Disordered" evidence="1">
    <location>
        <begin position="97"/>
        <end position="120"/>
    </location>
</feature>